<organism evidence="1">
    <name type="scientific">bioreactor metagenome</name>
    <dbReference type="NCBI Taxonomy" id="1076179"/>
    <lineage>
        <taxon>unclassified sequences</taxon>
        <taxon>metagenomes</taxon>
        <taxon>ecological metagenomes</taxon>
    </lineage>
</organism>
<dbReference type="EMBL" id="VSSQ01128398">
    <property type="protein sequence ID" value="MPN57173.1"/>
    <property type="molecule type" value="Genomic_DNA"/>
</dbReference>
<protein>
    <submittedName>
        <fullName evidence="1">Uncharacterized protein</fullName>
    </submittedName>
</protein>
<sequence length="53" mass="6299">MFLYYEKINECAPAVKNGKTKKVKMYQALKEPLINLLGQKWYDELLKVAEDYE</sequence>
<evidence type="ECO:0000313" key="1">
    <source>
        <dbReference type="EMBL" id="MPN57173.1"/>
    </source>
</evidence>
<name>A0A645JCA7_9ZZZZ</name>
<dbReference type="Pfam" id="PF11307">
    <property type="entry name" value="DUF3109"/>
    <property type="match status" value="1"/>
</dbReference>
<dbReference type="InterPro" id="IPR021458">
    <property type="entry name" value="Rv0495c"/>
</dbReference>
<dbReference type="AlphaFoldDB" id="A0A645JCA7"/>
<gene>
    <name evidence="1" type="ORF">SDC9_204867</name>
</gene>
<comment type="caution">
    <text evidence="1">The sequence shown here is derived from an EMBL/GenBank/DDBJ whole genome shotgun (WGS) entry which is preliminary data.</text>
</comment>
<accession>A0A645JCA7</accession>
<reference evidence="1" key="1">
    <citation type="submission" date="2019-08" db="EMBL/GenBank/DDBJ databases">
        <authorList>
            <person name="Kucharzyk K."/>
            <person name="Murdoch R.W."/>
            <person name="Higgins S."/>
            <person name="Loffler F."/>
        </authorList>
    </citation>
    <scope>NUCLEOTIDE SEQUENCE</scope>
</reference>
<proteinExistence type="predicted"/>